<evidence type="ECO:0000256" key="2">
    <source>
        <dbReference type="SAM" id="Phobius"/>
    </source>
</evidence>
<accession>A0A9D1EKA1</accession>
<evidence type="ECO:0000313" key="6">
    <source>
        <dbReference type="Proteomes" id="UP000886841"/>
    </source>
</evidence>
<reference evidence="5" key="1">
    <citation type="submission" date="2020-10" db="EMBL/GenBank/DDBJ databases">
        <authorList>
            <person name="Gilroy R."/>
        </authorList>
    </citation>
    <scope>NUCLEOTIDE SEQUENCE</scope>
    <source>
        <strain evidence="5">ChiSxjej1B13-7041</strain>
    </source>
</reference>
<feature type="transmembrane region" description="Helical" evidence="2">
    <location>
        <begin position="77"/>
        <end position="98"/>
    </location>
</feature>
<evidence type="ECO:0000259" key="4">
    <source>
        <dbReference type="Pfam" id="PF13290"/>
    </source>
</evidence>
<keyword evidence="2" id="KW-0472">Membrane</keyword>
<gene>
    <name evidence="5" type="ORF">IAB98_08050</name>
</gene>
<dbReference type="Gene3D" id="1.25.40.10">
    <property type="entry name" value="Tetratricopeptide repeat domain"/>
    <property type="match status" value="1"/>
</dbReference>
<evidence type="ECO:0000313" key="5">
    <source>
        <dbReference type="EMBL" id="HIR93351.1"/>
    </source>
</evidence>
<proteinExistence type="predicted"/>
<dbReference type="InterPro" id="IPR059177">
    <property type="entry name" value="GH29D-like_dom"/>
</dbReference>
<reference evidence="5" key="2">
    <citation type="journal article" date="2021" name="PeerJ">
        <title>Extensive microbial diversity within the chicken gut microbiome revealed by metagenomics and culture.</title>
        <authorList>
            <person name="Gilroy R."/>
            <person name="Ravi A."/>
            <person name="Getino M."/>
            <person name="Pursley I."/>
            <person name="Horton D.L."/>
            <person name="Alikhan N.F."/>
            <person name="Baker D."/>
            <person name="Gharbi K."/>
            <person name="Hall N."/>
            <person name="Watson M."/>
            <person name="Adriaenssens E.M."/>
            <person name="Foster-Nyarko E."/>
            <person name="Jarju S."/>
            <person name="Secka A."/>
            <person name="Antonio M."/>
            <person name="Oren A."/>
            <person name="Chaudhuri R.R."/>
            <person name="La Ragione R."/>
            <person name="Hildebrand F."/>
            <person name="Pallen M.J."/>
        </authorList>
    </citation>
    <scope>NUCLEOTIDE SEQUENCE</scope>
    <source>
        <strain evidence="5">ChiSxjej1B13-7041</strain>
    </source>
</reference>
<organism evidence="5 6">
    <name type="scientific">Candidatus Egerieimonas intestinavium</name>
    <dbReference type="NCBI Taxonomy" id="2840777"/>
    <lineage>
        <taxon>Bacteria</taxon>
        <taxon>Bacillati</taxon>
        <taxon>Bacillota</taxon>
        <taxon>Clostridia</taxon>
        <taxon>Lachnospirales</taxon>
        <taxon>Lachnospiraceae</taxon>
        <taxon>Lachnospiraceae incertae sedis</taxon>
        <taxon>Candidatus Egerieimonas</taxon>
    </lineage>
</organism>
<comment type="caution">
    <text evidence="5">The sequence shown here is derived from an EMBL/GenBank/DDBJ whole genome shotgun (WGS) entry which is preliminary data.</text>
</comment>
<dbReference type="SUPFAM" id="SSF48452">
    <property type="entry name" value="TPR-like"/>
    <property type="match status" value="1"/>
</dbReference>
<dbReference type="EMBL" id="DVHU01000073">
    <property type="protein sequence ID" value="HIR93351.1"/>
    <property type="molecule type" value="Genomic_DNA"/>
</dbReference>
<keyword evidence="2" id="KW-0812">Transmembrane</keyword>
<dbReference type="Proteomes" id="UP000886841">
    <property type="component" value="Unassembled WGS sequence"/>
</dbReference>
<dbReference type="InterPro" id="IPR026870">
    <property type="entry name" value="Zinc_ribbon_dom"/>
</dbReference>
<dbReference type="InterPro" id="IPR011990">
    <property type="entry name" value="TPR-like_helical_dom_sf"/>
</dbReference>
<dbReference type="Pfam" id="PF13432">
    <property type="entry name" value="TPR_16"/>
    <property type="match status" value="1"/>
</dbReference>
<evidence type="ECO:0000256" key="1">
    <source>
        <dbReference type="SAM" id="MobiDB-lite"/>
    </source>
</evidence>
<evidence type="ECO:0000259" key="3">
    <source>
        <dbReference type="Pfam" id="PF13240"/>
    </source>
</evidence>
<name>A0A9D1EKA1_9FIRM</name>
<protein>
    <submittedName>
        <fullName evidence="5">Chitobiase/beta-hexosaminidase C-terminal domain-containing protein</fullName>
    </submittedName>
</protein>
<dbReference type="Pfam" id="PF13240">
    <property type="entry name" value="Zn_Ribbon_1"/>
    <property type="match status" value="1"/>
</dbReference>
<dbReference type="AlphaFoldDB" id="A0A9D1EKA1"/>
<keyword evidence="2" id="KW-1133">Transmembrane helix</keyword>
<dbReference type="Pfam" id="PF13290">
    <property type="entry name" value="CHB_HEX_C_1"/>
    <property type="match status" value="1"/>
</dbReference>
<feature type="domain" description="Zinc-ribbon" evidence="3">
    <location>
        <begin position="3"/>
        <end position="24"/>
    </location>
</feature>
<sequence>MRCSKCGAEIEEGKLYCSVCGAEVQLVPEYDTLGNYMRQKEKERAQEEEAAKRQEELLRRKQQQEEAERKRRTRKSLLIGVGLLVVCIGALLIFKWYMDHKNFNSYDFQMDKAEIAYSNHKFDEAEEYVERAVELAGSDNQDARMLQAQILTGQGENEEAAAILEDILREDPENGTCFGLLLRLYESEGESGKIKELLDNCPSQELKDKYSSYISQGAIYGLPEGTYDEPKTLELYATSGKDKIYYTTDGSDPTEESTPYQGAISLEEGTTTVKTVVINDRGIASDIISKTYTIQLDPPDPPDISPSSGTFTSDMKTMIYVIVPEGCRAYYAFDEEPTTESTPYTGPVDMLEGEHTFYAIVVDEYGKVSTPGSQTYVLK</sequence>
<feature type="region of interest" description="Disordered" evidence="1">
    <location>
        <begin position="41"/>
        <end position="69"/>
    </location>
</feature>
<feature type="domain" description="GH29D-like beta-sandwich" evidence="4">
    <location>
        <begin position="223"/>
        <end position="288"/>
    </location>
</feature>